<keyword evidence="4" id="KW-0547">Nucleotide-binding</keyword>
<feature type="compositionally biased region" description="Polar residues" evidence="8">
    <location>
        <begin position="552"/>
        <end position="574"/>
    </location>
</feature>
<evidence type="ECO:0000256" key="5">
    <source>
        <dbReference type="ARBA" id="ARBA00022840"/>
    </source>
</evidence>
<comment type="subcellular location">
    <subcellularLocation>
        <location evidence="1">Membrane</location>
        <topology evidence="1">Multi-pass membrane protein</topology>
    </subcellularLocation>
</comment>
<dbReference type="SUPFAM" id="SSF52540">
    <property type="entry name" value="P-loop containing nucleoside triphosphate hydrolases"/>
    <property type="match status" value="1"/>
</dbReference>
<dbReference type="InterPro" id="IPR017871">
    <property type="entry name" value="ABC_transporter-like_CS"/>
</dbReference>
<dbReference type="InterPro" id="IPR013525">
    <property type="entry name" value="ABC2_TM"/>
</dbReference>
<dbReference type="GO" id="GO:0016020">
    <property type="term" value="C:membrane"/>
    <property type="evidence" value="ECO:0007669"/>
    <property type="project" value="UniProtKB-SubCell"/>
</dbReference>
<keyword evidence="3 9" id="KW-0812">Transmembrane</keyword>
<dbReference type="Proteomes" id="UP001146120">
    <property type="component" value="Unassembled WGS sequence"/>
</dbReference>
<feature type="compositionally biased region" description="Low complexity" evidence="8">
    <location>
        <begin position="589"/>
        <end position="601"/>
    </location>
</feature>
<evidence type="ECO:0000256" key="9">
    <source>
        <dbReference type="SAM" id="Phobius"/>
    </source>
</evidence>
<dbReference type="InterPro" id="IPR003593">
    <property type="entry name" value="AAA+_ATPase"/>
</dbReference>
<sequence length="925" mass="99617">MCFNGAAAPCDPRYEVLNATTGACDCKSGFTGMGCQMCAATASCQAIDKAMECVDGMTYRPTSDHKTYDCELDPAIQVLLPDGQLAMECNRTTTNCTAAIFKAKDTVKGKHVIDCTLSTCTFEDGSANAACKLIECKCSDVCSAITKTIVEKSLSGKPVNIKSENATRMTLEIEGSPIPLSGTCKASACEATGHSSGSGSHSSSGGGGGKPVISRGVLIALIACATIAAAVLLCVCICSCCVRSRIKRGQKDVESELLALSQSRSGAVLEFNRIHCTAPPTKQSAGEERVILQDISGRVERGCVLGLLGPSGSGKTSLLNALAAVENGHSVYSGEVLVDGKKASKRYRQIAAYVQQDDTLFSTLTVRECIQYSAQLRLPASVTDAVKNAMVDRVIDELNLTHVANSRIGSSGKSRGVSGGERRRVSIGMELVTSPQILFLDEPTSGLDSSSANSVVQLLKVLASHGRIVVLSIHQPSAKAFQQLDQVMLLAKGKMLYNGSPLHAKPHFEELGFICPENENIADFILDIAADPKNIPVARSAAIKVRGDQRSKTLTIPDTPSESSPFMNADSSLDTPRVQDVLGSPSKLSSCPTTPTAACSPASPPDLEGQNVRSVPKLRDADDAKSRSIYVEIYVLFRRTGLNIFRHRSLLMLHLFLSVILGLFGGLIFNHVTNDLAGFQNRSGAFYFILTFFGFASLSSMDLFIAERPIFLRETGAMYYSAFSYFLAKAVLDTLLLRVLPATIFACIFYWIMGLQPTLEHFAMFIVTLILFNIAAGSISILIGVLCRTVGAANLSATVALLIMLLFGGFLLNSQTMPVYVAWLKHFSIFSYAFEILMTNELKGLLLKFDAPGYPSIPVYGDVFLKTLGMEYENRYYDLLALSLIAFCLQLLSFLFLTLQVPIRHEIAELNASVDSTEVSEAEEV</sequence>
<keyword evidence="2" id="KW-0813">Transport</keyword>
<dbReference type="PANTHER" id="PTHR48041:SF2">
    <property type="entry name" value="ATP-DEPENDENT PERMEASE-RELATED"/>
    <property type="match status" value="1"/>
</dbReference>
<feature type="domain" description="ABC transporter" evidence="10">
    <location>
        <begin position="269"/>
        <end position="517"/>
    </location>
</feature>
<keyword evidence="12" id="KW-1185">Reference proteome</keyword>
<dbReference type="Pfam" id="PF00005">
    <property type="entry name" value="ABC_tran"/>
    <property type="match status" value="1"/>
</dbReference>
<dbReference type="InterPro" id="IPR050352">
    <property type="entry name" value="ABCG_transporters"/>
</dbReference>
<dbReference type="GO" id="GO:0140359">
    <property type="term" value="F:ABC-type transporter activity"/>
    <property type="evidence" value="ECO:0007669"/>
    <property type="project" value="InterPro"/>
</dbReference>
<feature type="transmembrane region" description="Helical" evidence="9">
    <location>
        <begin position="793"/>
        <end position="812"/>
    </location>
</feature>
<proteinExistence type="predicted"/>
<dbReference type="GO" id="GO:0016887">
    <property type="term" value="F:ATP hydrolysis activity"/>
    <property type="evidence" value="ECO:0007669"/>
    <property type="project" value="InterPro"/>
</dbReference>
<feature type="transmembrane region" description="Helical" evidence="9">
    <location>
        <begin position="726"/>
        <end position="752"/>
    </location>
</feature>
<gene>
    <name evidence="11" type="ORF">N0F65_002081</name>
</gene>
<dbReference type="Pfam" id="PF01061">
    <property type="entry name" value="ABC2_membrane"/>
    <property type="match status" value="1"/>
</dbReference>
<dbReference type="InterPro" id="IPR027417">
    <property type="entry name" value="P-loop_NTPase"/>
</dbReference>
<evidence type="ECO:0000256" key="2">
    <source>
        <dbReference type="ARBA" id="ARBA00022448"/>
    </source>
</evidence>
<feature type="transmembrane region" description="Helical" evidence="9">
    <location>
        <begin position="684"/>
        <end position="705"/>
    </location>
</feature>
<dbReference type="GO" id="GO:0005524">
    <property type="term" value="F:ATP binding"/>
    <property type="evidence" value="ECO:0007669"/>
    <property type="project" value="UniProtKB-KW"/>
</dbReference>
<dbReference type="CDD" id="cd00055">
    <property type="entry name" value="EGF_Lam"/>
    <property type="match status" value="1"/>
</dbReference>
<evidence type="ECO:0000313" key="12">
    <source>
        <dbReference type="Proteomes" id="UP001146120"/>
    </source>
</evidence>
<feature type="transmembrane region" description="Helical" evidence="9">
    <location>
        <begin position="764"/>
        <end position="786"/>
    </location>
</feature>
<dbReference type="PROSITE" id="PS00211">
    <property type="entry name" value="ABC_TRANSPORTER_1"/>
    <property type="match status" value="1"/>
</dbReference>
<feature type="transmembrane region" description="Helical" evidence="9">
    <location>
        <begin position="217"/>
        <end position="242"/>
    </location>
</feature>
<dbReference type="CDD" id="cd03213">
    <property type="entry name" value="ABCG_EPDR"/>
    <property type="match status" value="1"/>
</dbReference>
<evidence type="ECO:0000256" key="6">
    <source>
        <dbReference type="ARBA" id="ARBA00022989"/>
    </source>
</evidence>
<evidence type="ECO:0000256" key="8">
    <source>
        <dbReference type="SAM" id="MobiDB-lite"/>
    </source>
</evidence>
<dbReference type="InterPro" id="IPR003439">
    <property type="entry name" value="ABC_transporter-like_ATP-bd"/>
</dbReference>
<feature type="region of interest" description="Disordered" evidence="8">
    <location>
        <begin position="548"/>
        <end position="614"/>
    </location>
</feature>
<name>A0AAV2ZHH6_9STRA</name>
<dbReference type="Gene3D" id="3.40.50.300">
    <property type="entry name" value="P-loop containing nucleotide triphosphate hydrolases"/>
    <property type="match status" value="1"/>
</dbReference>
<reference evidence="11" key="1">
    <citation type="submission" date="2022-11" db="EMBL/GenBank/DDBJ databases">
        <authorList>
            <person name="Morgan W.R."/>
            <person name="Tartar A."/>
        </authorList>
    </citation>
    <scope>NUCLEOTIDE SEQUENCE</scope>
    <source>
        <strain evidence="11">ARSEF 373</strain>
    </source>
</reference>
<evidence type="ECO:0000256" key="3">
    <source>
        <dbReference type="ARBA" id="ARBA00022692"/>
    </source>
</evidence>
<dbReference type="InterPro" id="IPR002049">
    <property type="entry name" value="LE_dom"/>
</dbReference>
<accession>A0AAV2ZHH6</accession>
<dbReference type="PROSITE" id="PS50893">
    <property type="entry name" value="ABC_TRANSPORTER_2"/>
    <property type="match status" value="1"/>
</dbReference>
<dbReference type="AlphaFoldDB" id="A0AAV2ZHH6"/>
<evidence type="ECO:0000256" key="4">
    <source>
        <dbReference type="ARBA" id="ARBA00022741"/>
    </source>
</evidence>
<comment type="caution">
    <text evidence="11">The sequence shown here is derived from an EMBL/GenBank/DDBJ whole genome shotgun (WGS) entry which is preliminary data.</text>
</comment>
<dbReference type="EMBL" id="DAKRPA010000009">
    <property type="protein sequence ID" value="DBA04319.1"/>
    <property type="molecule type" value="Genomic_DNA"/>
</dbReference>
<dbReference type="SMART" id="SM00382">
    <property type="entry name" value="AAA"/>
    <property type="match status" value="1"/>
</dbReference>
<keyword evidence="7 9" id="KW-0472">Membrane</keyword>
<protein>
    <recommendedName>
        <fullName evidence="10">ABC transporter domain-containing protein</fullName>
    </recommendedName>
</protein>
<feature type="transmembrane region" description="Helical" evidence="9">
    <location>
        <begin position="650"/>
        <end position="672"/>
    </location>
</feature>
<evidence type="ECO:0000259" key="10">
    <source>
        <dbReference type="PROSITE" id="PS50893"/>
    </source>
</evidence>
<dbReference type="PANTHER" id="PTHR48041">
    <property type="entry name" value="ABC TRANSPORTER G FAMILY MEMBER 28"/>
    <property type="match status" value="1"/>
</dbReference>
<evidence type="ECO:0000256" key="1">
    <source>
        <dbReference type="ARBA" id="ARBA00004141"/>
    </source>
</evidence>
<keyword evidence="6 9" id="KW-1133">Transmembrane helix</keyword>
<evidence type="ECO:0000313" key="11">
    <source>
        <dbReference type="EMBL" id="DBA04319.1"/>
    </source>
</evidence>
<organism evidence="11 12">
    <name type="scientific">Lagenidium giganteum</name>
    <dbReference type="NCBI Taxonomy" id="4803"/>
    <lineage>
        <taxon>Eukaryota</taxon>
        <taxon>Sar</taxon>
        <taxon>Stramenopiles</taxon>
        <taxon>Oomycota</taxon>
        <taxon>Peronosporomycetes</taxon>
        <taxon>Pythiales</taxon>
        <taxon>Pythiaceae</taxon>
    </lineage>
</organism>
<keyword evidence="5" id="KW-0067">ATP-binding</keyword>
<reference evidence="11" key="2">
    <citation type="journal article" date="2023" name="Microbiol Resour">
        <title>Decontamination and Annotation of the Draft Genome Sequence of the Oomycete Lagenidium giganteum ARSEF 373.</title>
        <authorList>
            <person name="Morgan W.R."/>
            <person name="Tartar A."/>
        </authorList>
    </citation>
    <scope>NUCLEOTIDE SEQUENCE</scope>
    <source>
        <strain evidence="11">ARSEF 373</strain>
    </source>
</reference>
<evidence type="ECO:0000256" key="7">
    <source>
        <dbReference type="ARBA" id="ARBA00023136"/>
    </source>
</evidence>
<feature type="transmembrane region" description="Helical" evidence="9">
    <location>
        <begin position="876"/>
        <end position="897"/>
    </location>
</feature>